<evidence type="ECO:0000256" key="6">
    <source>
        <dbReference type="SAM" id="SignalP"/>
    </source>
</evidence>
<keyword evidence="9" id="KW-1185">Reference proteome</keyword>
<dbReference type="Pfam" id="PF00595">
    <property type="entry name" value="PDZ"/>
    <property type="match status" value="1"/>
</dbReference>
<organism evidence="8 9">
    <name type="scientific">Chitinophaga qingshengii</name>
    <dbReference type="NCBI Taxonomy" id="1569794"/>
    <lineage>
        <taxon>Bacteria</taxon>
        <taxon>Pseudomonadati</taxon>
        <taxon>Bacteroidota</taxon>
        <taxon>Chitinophagia</taxon>
        <taxon>Chitinophagales</taxon>
        <taxon>Chitinophagaceae</taxon>
        <taxon>Chitinophaga</taxon>
    </lineage>
</organism>
<dbReference type="Proteomes" id="UP000659124">
    <property type="component" value="Unassembled WGS sequence"/>
</dbReference>
<evidence type="ECO:0000256" key="5">
    <source>
        <dbReference type="RuleBase" id="RU004404"/>
    </source>
</evidence>
<dbReference type="SUPFAM" id="SSF52096">
    <property type="entry name" value="ClpP/crotonase"/>
    <property type="match status" value="1"/>
</dbReference>
<keyword evidence="3 5" id="KW-0378">Hydrolase</keyword>
<dbReference type="InterPro" id="IPR004447">
    <property type="entry name" value="Peptidase_S41A"/>
</dbReference>
<sequence>MKQVFAKNIPLLGIACALSASYSAGAQAPADSTTWPAYRKEVISAVFNKINKTHFAPRTLDDTYAAAVWKRYIATLDPNRCIFLQEDIQRLSAFQSTIDEEIKSSNTAFFDEAYQLYTQRINELSTLCNQVLARPFDLNAKETVLAARKNAPYPANKTEQAALWRKLLKFYTLRYYMEMQDSSAGTALNPALETKAREKVQKWHADFFKQATRPQAPNDKFFQYIADAALEIDPHTVYTAPKELTLDDVLSRRYYGLGIELGIKEADFFVKRMMPGGSAYRSGQVKENDLILAISDHQGQMKNVTGIPATEVAAMIRGEKDSPVKLQLQQPGDKPRDVVVKREEVIDTENRAKTAVITRDGQRFGYIYLPMFYTDDTPTKVNGACNDVALAVEKLKQEEVDGIIMDLRGNGGGALDEVVRMGYCFVPAGPMTWLRGKEKVDRYNSPATAPLYEGPLTVLVDENSASASEIFAAAMQDRQRGLIIGTSSTFGKGTAQSNANLGKMGDKTKGTTDVSYGSMRLTVEKFYRVTGESTQLKGVRPDIVLQNKMNLESIMEKDYPSALACDTMKLLPFDRQAYNFNYNTVVDNARKRIASDNVLTGIVKNTGRLEQLNAQPAALDLASFRQRYTQVSALEKSVREAKLQGDTTAVQVAAPVDRSIHPSLRQEDRSTSTKDFHQRIAKDIYIAETIKVMEDMISNKISK</sequence>
<keyword evidence="6" id="KW-0732">Signal</keyword>
<dbReference type="CDD" id="cd06782">
    <property type="entry name" value="cpPDZ_CPP-like"/>
    <property type="match status" value="1"/>
</dbReference>
<dbReference type="RefSeq" id="WP_188089962.1">
    <property type="nucleotide sequence ID" value="NZ_JACVFC010000003.1"/>
</dbReference>
<keyword evidence="4 5" id="KW-0720">Serine protease</keyword>
<dbReference type="Pfam" id="PF11818">
    <property type="entry name" value="DUF3340"/>
    <property type="match status" value="1"/>
</dbReference>
<feature type="signal peptide" evidence="6">
    <location>
        <begin position="1"/>
        <end position="26"/>
    </location>
</feature>
<reference evidence="8 9" key="1">
    <citation type="submission" date="2020-09" db="EMBL/GenBank/DDBJ databases">
        <title>Genome sequences of type strains of Chitinophaga qingshengii and Chitinophaga varians.</title>
        <authorList>
            <person name="Kittiwongwattana C."/>
        </authorList>
    </citation>
    <scope>NUCLEOTIDE SEQUENCE [LARGE SCALE GENOMIC DNA]</scope>
    <source>
        <strain evidence="8 9">JCM 30026</strain>
    </source>
</reference>
<dbReference type="SMART" id="SM00245">
    <property type="entry name" value="TSPc"/>
    <property type="match status" value="1"/>
</dbReference>
<dbReference type="PANTHER" id="PTHR32060">
    <property type="entry name" value="TAIL-SPECIFIC PROTEASE"/>
    <property type="match status" value="1"/>
</dbReference>
<dbReference type="NCBIfam" id="TIGR00225">
    <property type="entry name" value="prc"/>
    <property type="match status" value="1"/>
</dbReference>
<evidence type="ECO:0000256" key="2">
    <source>
        <dbReference type="ARBA" id="ARBA00022670"/>
    </source>
</evidence>
<dbReference type="InterPro" id="IPR040573">
    <property type="entry name" value="TSP_N"/>
</dbReference>
<evidence type="ECO:0000313" key="9">
    <source>
        <dbReference type="Proteomes" id="UP000659124"/>
    </source>
</evidence>
<dbReference type="InterPro" id="IPR036034">
    <property type="entry name" value="PDZ_sf"/>
</dbReference>
<dbReference type="SMART" id="SM00228">
    <property type="entry name" value="PDZ"/>
    <property type="match status" value="1"/>
</dbReference>
<feature type="domain" description="PDZ" evidence="7">
    <location>
        <begin position="243"/>
        <end position="317"/>
    </location>
</feature>
<proteinExistence type="inferred from homology"/>
<comment type="caution">
    <text evidence="8">The sequence shown here is derived from an EMBL/GenBank/DDBJ whole genome shotgun (WGS) entry which is preliminary data.</text>
</comment>
<dbReference type="InterPro" id="IPR005151">
    <property type="entry name" value="Tail-specific_protease"/>
</dbReference>
<dbReference type="Pfam" id="PF17804">
    <property type="entry name" value="TSP_NTD"/>
    <property type="match status" value="1"/>
</dbReference>
<feature type="chain" id="PRO_5046973824" evidence="6">
    <location>
        <begin position="27"/>
        <end position="703"/>
    </location>
</feature>
<dbReference type="Pfam" id="PF03572">
    <property type="entry name" value="Peptidase_S41"/>
    <property type="match status" value="1"/>
</dbReference>
<dbReference type="InterPro" id="IPR029045">
    <property type="entry name" value="ClpP/crotonase-like_dom_sf"/>
</dbReference>
<name>A0ABR7TTQ4_9BACT</name>
<keyword evidence="2 5" id="KW-0645">Protease</keyword>
<evidence type="ECO:0000256" key="4">
    <source>
        <dbReference type="ARBA" id="ARBA00022825"/>
    </source>
</evidence>
<dbReference type="EMBL" id="JACVFC010000003">
    <property type="protein sequence ID" value="MBC9932831.1"/>
    <property type="molecule type" value="Genomic_DNA"/>
</dbReference>
<protein>
    <submittedName>
        <fullName evidence="8">Carboxy terminal-processing peptidase</fullName>
    </submittedName>
</protein>
<accession>A0ABR7TTQ4</accession>
<dbReference type="InterPro" id="IPR020992">
    <property type="entry name" value="Tail_Prtase_C"/>
</dbReference>
<dbReference type="Gene3D" id="3.90.226.10">
    <property type="entry name" value="2-enoyl-CoA Hydratase, Chain A, domain 1"/>
    <property type="match status" value="1"/>
</dbReference>
<comment type="similarity">
    <text evidence="1 5">Belongs to the peptidase S41A family.</text>
</comment>
<dbReference type="PROSITE" id="PS50106">
    <property type="entry name" value="PDZ"/>
    <property type="match status" value="1"/>
</dbReference>
<dbReference type="PANTHER" id="PTHR32060:SF22">
    <property type="entry name" value="CARBOXYL-TERMINAL-PROCESSING PEPTIDASE 3, CHLOROPLASTIC"/>
    <property type="match status" value="1"/>
</dbReference>
<evidence type="ECO:0000256" key="3">
    <source>
        <dbReference type="ARBA" id="ARBA00022801"/>
    </source>
</evidence>
<dbReference type="InterPro" id="IPR001478">
    <property type="entry name" value="PDZ"/>
</dbReference>
<dbReference type="SUPFAM" id="SSF50156">
    <property type="entry name" value="PDZ domain-like"/>
    <property type="match status" value="1"/>
</dbReference>
<evidence type="ECO:0000313" key="8">
    <source>
        <dbReference type="EMBL" id="MBC9932831.1"/>
    </source>
</evidence>
<dbReference type="Gene3D" id="2.30.42.10">
    <property type="match status" value="1"/>
</dbReference>
<dbReference type="CDD" id="cd07560">
    <property type="entry name" value="Peptidase_S41_CPP"/>
    <property type="match status" value="1"/>
</dbReference>
<evidence type="ECO:0000259" key="7">
    <source>
        <dbReference type="PROSITE" id="PS50106"/>
    </source>
</evidence>
<evidence type="ECO:0000256" key="1">
    <source>
        <dbReference type="ARBA" id="ARBA00009179"/>
    </source>
</evidence>
<gene>
    <name evidence="8" type="ORF">ICL07_20760</name>
</gene>